<comment type="caution">
    <text evidence="2">The sequence shown here is derived from an EMBL/GenBank/DDBJ whole genome shotgun (WGS) entry which is preliminary data.</text>
</comment>
<reference evidence="2" key="1">
    <citation type="journal article" date="2019" name="Sci. Rep.">
        <title>Draft genome of Tanacetum cinerariifolium, the natural source of mosquito coil.</title>
        <authorList>
            <person name="Yamashiro T."/>
            <person name="Shiraishi A."/>
            <person name="Satake H."/>
            <person name="Nakayama K."/>
        </authorList>
    </citation>
    <scope>NUCLEOTIDE SEQUENCE</scope>
</reference>
<gene>
    <name evidence="2" type="ORF">Tci_018463</name>
</gene>
<protein>
    <recommendedName>
        <fullName evidence="1">Reverse transcriptase Ty1/copia-type domain-containing protein</fullName>
    </recommendedName>
</protein>
<accession>A0A6L2KES4</accession>
<evidence type="ECO:0000259" key="1">
    <source>
        <dbReference type="Pfam" id="PF07727"/>
    </source>
</evidence>
<proteinExistence type="predicted"/>
<dbReference type="EMBL" id="BKCJ010002131">
    <property type="protein sequence ID" value="GEU46485.1"/>
    <property type="molecule type" value="Genomic_DNA"/>
</dbReference>
<dbReference type="InterPro" id="IPR043502">
    <property type="entry name" value="DNA/RNA_pol_sf"/>
</dbReference>
<organism evidence="2">
    <name type="scientific">Tanacetum cinerariifolium</name>
    <name type="common">Dalmatian daisy</name>
    <name type="synonym">Chrysanthemum cinerariifolium</name>
    <dbReference type="NCBI Taxonomy" id="118510"/>
    <lineage>
        <taxon>Eukaryota</taxon>
        <taxon>Viridiplantae</taxon>
        <taxon>Streptophyta</taxon>
        <taxon>Embryophyta</taxon>
        <taxon>Tracheophyta</taxon>
        <taxon>Spermatophyta</taxon>
        <taxon>Magnoliopsida</taxon>
        <taxon>eudicotyledons</taxon>
        <taxon>Gunneridae</taxon>
        <taxon>Pentapetalae</taxon>
        <taxon>asterids</taxon>
        <taxon>campanulids</taxon>
        <taxon>Asterales</taxon>
        <taxon>Asteraceae</taxon>
        <taxon>Asteroideae</taxon>
        <taxon>Anthemideae</taxon>
        <taxon>Anthemidinae</taxon>
        <taxon>Tanacetum</taxon>
    </lineage>
</organism>
<dbReference type="InterPro" id="IPR013103">
    <property type="entry name" value="RVT_2"/>
</dbReference>
<name>A0A6L2KES4_TANCI</name>
<dbReference type="AlphaFoldDB" id="A0A6L2KES4"/>
<dbReference type="PANTHER" id="PTHR11439:SF509">
    <property type="entry name" value="RNA-DIRECTED DNA POLYMERASE"/>
    <property type="match status" value="1"/>
</dbReference>
<dbReference type="SUPFAM" id="SSF56672">
    <property type="entry name" value="DNA/RNA polymerases"/>
    <property type="match status" value="1"/>
</dbReference>
<sequence>MAKIYRKEEGMDFEESFAPVARLEAVRIFIAHDAHNSFTVYQIDIKIAFLNSPLKKVYVSQPDGFINPDHPQKFYRLRKALYELKQAPRAWYDELSKFLIHQYTQGSIINQFKYAIEILKKHGMEKCDIIGTPIATSPKLDVELSGTPIDQMKYHSMIGLLMYLTASKPDLMYATCLCARYQARPVKKHLNEVKRIFWYLKRTINMGIRYLKDTNFELTTFLDVDHTGFRDTCKSTSGRIQLLGASCAQVLWMRTRLTDYGFNFNKIPMYCDSKSTSAISCNSA</sequence>
<evidence type="ECO:0000313" key="2">
    <source>
        <dbReference type="EMBL" id="GEU46485.1"/>
    </source>
</evidence>
<dbReference type="PANTHER" id="PTHR11439">
    <property type="entry name" value="GAG-POL-RELATED RETROTRANSPOSON"/>
    <property type="match status" value="1"/>
</dbReference>
<feature type="domain" description="Reverse transcriptase Ty1/copia-type" evidence="1">
    <location>
        <begin position="2"/>
        <end position="100"/>
    </location>
</feature>
<dbReference type="Pfam" id="PF07727">
    <property type="entry name" value="RVT_2"/>
    <property type="match status" value="1"/>
</dbReference>